<dbReference type="CDD" id="cd00340">
    <property type="entry name" value="GSH_Peroxidase"/>
    <property type="match status" value="1"/>
</dbReference>
<keyword evidence="3 7" id="KW-0575">Peroxidase</keyword>
<dbReference type="PIRSF" id="PIRSF000303">
    <property type="entry name" value="Glutathion_perox"/>
    <property type="match status" value="1"/>
</dbReference>
<dbReference type="STRING" id="1834191.A5886_001215"/>
<evidence type="ECO:0000256" key="5">
    <source>
        <dbReference type="ARBA" id="ARBA00069346"/>
    </source>
</evidence>
<organism evidence="8 9">
    <name type="scientific">Candidatus Enterococcus testudinis</name>
    <dbReference type="NCBI Taxonomy" id="1834191"/>
    <lineage>
        <taxon>Bacteria</taxon>
        <taxon>Bacillati</taxon>
        <taxon>Bacillota</taxon>
        <taxon>Bacilli</taxon>
        <taxon>Lactobacillales</taxon>
        <taxon>Enterococcaceae</taxon>
        <taxon>Enterococcus</taxon>
    </lineage>
</organism>
<dbReference type="GO" id="GO:0034599">
    <property type="term" value="P:cellular response to oxidative stress"/>
    <property type="evidence" value="ECO:0007669"/>
    <property type="project" value="TreeGrafter"/>
</dbReference>
<dbReference type="Gene3D" id="3.40.30.10">
    <property type="entry name" value="Glutaredoxin"/>
    <property type="match status" value="1"/>
</dbReference>
<evidence type="ECO:0000256" key="6">
    <source>
        <dbReference type="PIRSR" id="PIRSR000303-1"/>
    </source>
</evidence>
<dbReference type="EMBL" id="NGKU01000001">
    <property type="protein sequence ID" value="OTN76138.1"/>
    <property type="molecule type" value="Genomic_DNA"/>
</dbReference>
<evidence type="ECO:0000256" key="7">
    <source>
        <dbReference type="RuleBase" id="RU000499"/>
    </source>
</evidence>
<dbReference type="FunFam" id="3.40.30.10:FF:000010">
    <property type="entry name" value="Glutathione peroxidase"/>
    <property type="match status" value="1"/>
</dbReference>
<dbReference type="RefSeq" id="WP_086274126.1">
    <property type="nucleotide sequence ID" value="NZ_NGKU01000001.1"/>
</dbReference>
<evidence type="ECO:0000313" key="9">
    <source>
        <dbReference type="Proteomes" id="UP000195043"/>
    </source>
</evidence>
<dbReference type="GO" id="GO:0004602">
    <property type="term" value="F:glutathione peroxidase activity"/>
    <property type="evidence" value="ECO:0007669"/>
    <property type="project" value="UniProtKB-EC"/>
</dbReference>
<comment type="similarity">
    <text evidence="2 7">Belongs to the glutathione peroxidase family.</text>
</comment>
<name>A0A242A525_9ENTE</name>
<evidence type="ECO:0000256" key="3">
    <source>
        <dbReference type="ARBA" id="ARBA00022559"/>
    </source>
</evidence>
<evidence type="ECO:0000256" key="4">
    <source>
        <dbReference type="ARBA" id="ARBA00023002"/>
    </source>
</evidence>
<feature type="active site" evidence="6">
    <location>
        <position position="35"/>
    </location>
</feature>
<comment type="caution">
    <text evidence="8">The sequence shown here is derived from an EMBL/GenBank/DDBJ whole genome shotgun (WGS) entry which is preliminary data.</text>
</comment>
<dbReference type="InterPro" id="IPR036249">
    <property type="entry name" value="Thioredoxin-like_sf"/>
</dbReference>
<dbReference type="PANTHER" id="PTHR11592">
    <property type="entry name" value="GLUTATHIONE PEROXIDASE"/>
    <property type="match status" value="1"/>
</dbReference>
<evidence type="ECO:0000313" key="8">
    <source>
        <dbReference type="EMBL" id="OTN76138.1"/>
    </source>
</evidence>
<proteinExistence type="inferred from homology"/>
<dbReference type="PANTHER" id="PTHR11592:SF78">
    <property type="entry name" value="GLUTATHIONE PEROXIDASE"/>
    <property type="match status" value="1"/>
</dbReference>
<dbReference type="Proteomes" id="UP000195043">
    <property type="component" value="Unassembled WGS sequence"/>
</dbReference>
<keyword evidence="9" id="KW-1185">Reference proteome</keyword>
<dbReference type="AlphaFoldDB" id="A0A242A525"/>
<dbReference type="OrthoDB" id="9789406at2"/>
<dbReference type="SUPFAM" id="SSF52833">
    <property type="entry name" value="Thioredoxin-like"/>
    <property type="match status" value="1"/>
</dbReference>
<sequence>MSIYDFTVTNEQGESYPLSRYQGQPMIIVNTATKCGLSPQFKDLQALYDTYKDQGLMILGFPSDQFKQEVASAGEAAEACRTTYGVDFPMHQLTIINGKQADPLFQYLEEEAPGTLGKAIKWNFTKFLVDRQGQVVERFAPKTNPMKMTESIEKVL</sequence>
<comment type="catalytic activity">
    <reaction evidence="1">
        <text>2 glutathione + H2O2 = glutathione disulfide + 2 H2O</text>
        <dbReference type="Rhea" id="RHEA:16833"/>
        <dbReference type="ChEBI" id="CHEBI:15377"/>
        <dbReference type="ChEBI" id="CHEBI:16240"/>
        <dbReference type="ChEBI" id="CHEBI:57925"/>
        <dbReference type="ChEBI" id="CHEBI:58297"/>
        <dbReference type="EC" id="1.11.1.9"/>
    </reaction>
</comment>
<dbReference type="PROSITE" id="PS51355">
    <property type="entry name" value="GLUTATHIONE_PEROXID_3"/>
    <property type="match status" value="1"/>
</dbReference>
<gene>
    <name evidence="8" type="ORF">A5886_001215</name>
</gene>
<dbReference type="PRINTS" id="PR01011">
    <property type="entry name" value="GLUTPROXDASE"/>
</dbReference>
<evidence type="ECO:0000256" key="1">
    <source>
        <dbReference type="ARBA" id="ARBA00000217"/>
    </source>
</evidence>
<protein>
    <recommendedName>
        <fullName evidence="5 7">Glutathione peroxidase</fullName>
    </recommendedName>
</protein>
<evidence type="ECO:0000256" key="2">
    <source>
        <dbReference type="ARBA" id="ARBA00006926"/>
    </source>
</evidence>
<dbReference type="Pfam" id="PF00255">
    <property type="entry name" value="GSHPx"/>
    <property type="match status" value="1"/>
</dbReference>
<dbReference type="InterPro" id="IPR000889">
    <property type="entry name" value="Glutathione_peroxidase"/>
</dbReference>
<reference evidence="8 9" key="1">
    <citation type="submission" date="2017-05" db="EMBL/GenBank/DDBJ databases">
        <title>The Genome Sequence of Enterococcus sp. 8G7_MSG3316.</title>
        <authorList>
            <consortium name="The Broad Institute Genomics Platform"/>
            <consortium name="The Broad Institute Genomic Center for Infectious Diseases"/>
            <person name="Earl A."/>
            <person name="Manson A."/>
            <person name="Schwartman J."/>
            <person name="Gilmore M."/>
            <person name="Abouelleil A."/>
            <person name="Cao P."/>
            <person name="Chapman S."/>
            <person name="Cusick C."/>
            <person name="Shea T."/>
            <person name="Young S."/>
            <person name="Neafsey D."/>
            <person name="Nusbaum C."/>
            <person name="Birren B."/>
        </authorList>
    </citation>
    <scope>NUCLEOTIDE SEQUENCE [LARGE SCALE GENOMIC DNA]</scope>
    <source>
        <strain evidence="8 9">8G7_MSG3316</strain>
    </source>
</reference>
<accession>A0A242A525</accession>
<keyword evidence="4 7" id="KW-0560">Oxidoreductase</keyword>